<dbReference type="Proteomes" id="UP001165135">
    <property type="component" value="Unassembled WGS sequence"/>
</dbReference>
<dbReference type="SUPFAM" id="SSF47413">
    <property type="entry name" value="lambda repressor-like DNA-binding domains"/>
    <property type="match status" value="1"/>
</dbReference>
<evidence type="ECO:0000313" key="2">
    <source>
        <dbReference type="EMBL" id="GLY72301.1"/>
    </source>
</evidence>
<dbReference type="InterPro" id="IPR001387">
    <property type="entry name" value="Cro/C1-type_HTH"/>
</dbReference>
<comment type="caution">
    <text evidence="2">The sequence shown here is derived from an EMBL/GenBank/DDBJ whole genome shotgun (WGS) entry which is preliminary data.</text>
</comment>
<dbReference type="RefSeq" id="WP_285617300.1">
    <property type="nucleotide sequence ID" value="NZ_BSTJ01000001.1"/>
</dbReference>
<evidence type="ECO:0000313" key="3">
    <source>
        <dbReference type="Proteomes" id="UP001165135"/>
    </source>
</evidence>
<feature type="domain" description="HTH cro/C1-type" evidence="1">
    <location>
        <begin position="27"/>
        <end position="54"/>
    </location>
</feature>
<reference evidence="2" key="1">
    <citation type="submission" date="2023-03" db="EMBL/GenBank/DDBJ databases">
        <title>Actinoallomurus iriomotensis NBRC 103681.</title>
        <authorList>
            <person name="Ichikawa N."/>
            <person name="Sato H."/>
            <person name="Tonouchi N."/>
        </authorList>
    </citation>
    <scope>NUCLEOTIDE SEQUENCE</scope>
    <source>
        <strain evidence="2">NBRC 103681</strain>
    </source>
</reference>
<dbReference type="EMBL" id="BSTJ01000001">
    <property type="protein sequence ID" value="GLY72301.1"/>
    <property type="molecule type" value="Genomic_DNA"/>
</dbReference>
<dbReference type="AlphaFoldDB" id="A0A9W6RAH2"/>
<name>A0A9W6RAH2_9ACTN</name>
<evidence type="ECO:0000259" key="1">
    <source>
        <dbReference type="PROSITE" id="PS50943"/>
    </source>
</evidence>
<organism evidence="2 3">
    <name type="scientific">Actinoallomurus iriomotensis</name>
    <dbReference type="NCBI Taxonomy" id="478107"/>
    <lineage>
        <taxon>Bacteria</taxon>
        <taxon>Bacillati</taxon>
        <taxon>Actinomycetota</taxon>
        <taxon>Actinomycetes</taxon>
        <taxon>Streptosporangiales</taxon>
        <taxon>Thermomonosporaceae</taxon>
        <taxon>Actinoallomurus</taxon>
    </lineage>
</organism>
<dbReference type="PROSITE" id="PS50943">
    <property type="entry name" value="HTH_CROC1"/>
    <property type="match status" value="1"/>
</dbReference>
<dbReference type="SMART" id="SM00530">
    <property type="entry name" value="HTH_XRE"/>
    <property type="match status" value="1"/>
</dbReference>
<proteinExistence type="predicted"/>
<dbReference type="CDD" id="cd00093">
    <property type="entry name" value="HTH_XRE"/>
    <property type="match status" value="1"/>
</dbReference>
<dbReference type="InterPro" id="IPR010982">
    <property type="entry name" value="Lambda_DNA-bd_dom_sf"/>
</dbReference>
<gene>
    <name evidence="2" type="ORF">Airi01_005680</name>
</gene>
<dbReference type="Pfam" id="PF19054">
    <property type="entry name" value="DUF5753"/>
    <property type="match status" value="1"/>
</dbReference>
<dbReference type="InterPro" id="IPR043917">
    <property type="entry name" value="DUF5753"/>
</dbReference>
<accession>A0A9W6RAH2</accession>
<sequence length="271" mass="30299">MVAKREPYEVPAIRAFAAELTAWRGTMSKVELAERLGYTPQLIGQLEAGKNIPSEQFSEDADTFFKTNGLFLRLWKLIMETRRLAVLPPGFSKYVQFEGQAGTIRTYSLVLIQGLLQTEEYARAILLTVQRPDTVDQFVAARMERQAILTRQKPPRLWATIDERALHAMIGGREVMRGQLQHLLEASKNPNIMVEVVPQDAEAHAGLEGDLVLLGFDNEPDIAYTESSGRGQVVEDAAGVSDFHVRYDLIRGHALPVAESRKLIESILEGL</sequence>
<protein>
    <submittedName>
        <fullName evidence="2">Transcriptional regulator</fullName>
    </submittedName>
</protein>
<dbReference type="GO" id="GO:0003677">
    <property type="term" value="F:DNA binding"/>
    <property type="evidence" value="ECO:0007669"/>
    <property type="project" value="InterPro"/>
</dbReference>